<dbReference type="Gene3D" id="1.25.40.10">
    <property type="entry name" value="Tetratricopeptide repeat domain"/>
    <property type="match status" value="1"/>
</dbReference>
<dbReference type="GO" id="GO:0004222">
    <property type="term" value="F:metalloendopeptidase activity"/>
    <property type="evidence" value="ECO:0007669"/>
    <property type="project" value="InterPro"/>
</dbReference>
<dbReference type="RefSeq" id="WP_080887025.1">
    <property type="nucleotide sequence ID" value="NZ_LT828648.1"/>
</dbReference>
<evidence type="ECO:0000256" key="1">
    <source>
        <dbReference type="ARBA" id="ARBA00001947"/>
    </source>
</evidence>
<evidence type="ECO:0000256" key="6">
    <source>
        <dbReference type="ARBA" id="ARBA00023049"/>
    </source>
</evidence>
<dbReference type="OrthoDB" id="1376641at2"/>
<sequence length="582" mass="63895">MVDPLLRAVRRFLSPILLAGIVSFGSPVQASDEFLPRSNPKVQQAEQVYRRVVQAIGDARTPPEFKMVRGKSSAFDVAMFAPSQHRVIMEERFYDLAQRLPASNAPHALALILGHELAHFYRNHSWAMEFGRAFAERQTGAAVSHGAAGVGGAQAAAAAPAERRRVEAEADYFGGFYSLLAGYRPLSVAPQVFDAVYKEYRFDEALPAYEHLMRRKEAAREAQLKLQELMPLFDVGVQLTAIKDYVTAARIFERIAADFPGPEMLNNAGAALANESLRWFPESERRFRYPLEFDPDTRLAEEGQRGAEELDEPERLERRTALLERAKSLFERALAAEPSYATAAVNLACVLDLLGEPDLAAQRAEALLATKAREDGTAAQALVIAGIAAVHRDRLEEARKAFTEARALGHASAEDNLAVLAGRDVERGTGSSADAPRPIQPETVGGTNIADVNATEVLAEQDSKTIGRWEADEERPDVRIVTRTRGGVRTTVVMRGSAGKRVAVVFLSAERDALGKTGRGVTAGMPVPQLEAAYGLPAVVLTARKGLYYRYENPYRGSQVGLLVRIDANRSVREWVAYRIEE</sequence>
<evidence type="ECO:0000256" key="4">
    <source>
        <dbReference type="ARBA" id="ARBA00022801"/>
    </source>
</evidence>
<organism evidence="10 11">
    <name type="scientific">Nitrospira japonica</name>
    <dbReference type="NCBI Taxonomy" id="1325564"/>
    <lineage>
        <taxon>Bacteria</taxon>
        <taxon>Pseudomonadati</taxon>
        <taxon>Nitrospirota</taxon>
        <taxon>Nitrospiria</taxon>
        <taxon>Nitrospirales</taxon>
        <taxon>Nitrospiraceae</taxon>
        <taxon>Nitrospira</taxon>
    </lineage>
</organism>
<reference evidence="10 11" key="1">
    <citation type="submission" date="2017-03" db="EMBL/GenBank/DDBJ databases">
        <authorList>
            <person name="Afonso C.L."/>
            <person name="Miller P.J."/>
            <person name="Scott M.A."/>
            <person name="Spackman E."/>
            <person name="Goraichik I."/>
            <person name="Dimitrov K.M."/>
            <person name="Suarez D.L."/>
            <person name="Swayne D.E."/>
        </authorList>
    </citation>
    <scope>NUCLEOTIDE SEQUENCE [LARGE SCALE GENOMIC DNA]</scope>
    <source>
        <strain evidence="10">Genome sequencing of Nitrospira japonica strain NJ11</strain>
    </source>
</reference>
<dbReference type="SUPFAM" id="SSF48452">
    <property type="entry name" value="TPR-like"/>
    <property type="match status" value="1"/>
</dbReference>
<keyword evidence="5" id="KW-0862">Zinc</keyword>
<evidence type="ECO:0000259" key="9">
    <source>
        <dbReference type="Pfam" id="PF01435"/>
    </source>
</evidence>
<keyword evidence="3" id="KW-0479">Metal-binding</keyword>
<comment type="cofactor">
    <cofactor evidence="1">
        <name>Zn(2+)</name>
        <dbReference type="ChEBI" id="CHEBI:29105"/>
    </cofactor>
</comment>
<dbReference type="GO" id="GO:0046872">
    <property type="term" value="F:metal ion binding"/>
    <property type="evidence" value="ECO:0007669"/>
    <property type="project" value="UniProtKB-KW"/>
</dbReference>
<accession>A0A1W1I6Q5</accession>
<dbReference type="GO" id="GO:0006508">
    <property type="term" value="P:proteolysis"/>
    <property type="evidence" value="ECO:0007669"/>
    <property type="project" value="UniProtKB-KW"/>
</dbReference>
<keyword evidence="6" id="KW-0482">Metalloprotease</keyword>
<protein>
    <recommendedName>
        <fullName evidence="9">Peptidase M48 domain-containing protein</fullName>
    </recommendedName>
</protein>
<proteinExistence type="predicted"/>
<dbReference type="STRING" id="1325564.NSJP_2502"/>
<gene>
    <name evidence="10" type="ORF">NSJP_2502</name>
</gene>
<name>A0A1W1I6Q5_9BACT</name>
<dbReference type="KEGG" id="nja:NSJP_2502"/>
<feature type="signal peptide" evidence="8">
    <location>
        <begin position="1"/>
        <end position="30"/>
    </location>
</feature>
<keyword evidence="8" id="KW-0732">Signal</keyword>
<feature type="domain" description="Peptidase M48" evidence="9">
    <location>
        <begin position="44"/>
        <end position="185"/>
    </location>
</feature>
<evidence type="ECO:0000313" key="10">
    <source>
        <dbReference type="EMBL" id="SLM48674.1"/>
    </source>
</evidence>
<dbReference type="Pfam" id="PF01435">
    <property type="entry name" value="Peptidase_M48"/>
    <property type="match status" value="1"/>
</dbReference>
<evidence type="ECO:0000313" key="11">
    <source>
        <dbReference type="Proteomes" id="UP000192042"/>
    </source>
</evidence>
<keyword evidence="11" id="KW-1185">Reference proteome</keyword>
<evidence type="ECO:0000256" key="8">
    <source>
        <dbReference type="SAM" id="SignalP"/>
    </source>
</evidence>
<dbReference type="AlphaFoldDB" id="A0A1W1I6Q5"/>
<evidence type="ECO:0000256" key="7">
    <source>
        <dbReference type="SAM" id="MobiDB-lite"/>
    </source>
</evidence>
<dbReference type="EMBL" id="LT828648">
    <property type="protein sequence ID" value="SLM48674.1"/>
    <property type="molecule type" value="Genomic_DNA"/>
</dbReference>
<evidence type="ECO:0000256" key="5">
    <source>
        <dbReference type="ARBA" id="ARBA00022833"/>
    </source>
</evidence>
<evidence type="ECO:0000256" key="3">
    <source>
        <dbReference type="ARBA" id="ARBA00022723"/>
    </source>
</evidence>
<keyword evidence="2" id="KW-0645">Protease</keyword>
<feature type="region of interest" description="Disordered" evidence="7">
    <location>
        <begin position="427"/>
        <end position="446"/>
    </location>
</feature>
<feature type="chain" id="PRO_5012529057" description="Peptidase M48 domain-containing protein" evidence="8">
    <location>
        <begin position="31"/>
        <end position="582"/>
    </location>
</feature>
<keyword evidence="4" id="KW-0378">Hydrolase</keyword>
<dbReference type="InterPro" id="IPR001915">
    <property type="entry name" value="Peptidase_M48"/>
</dbReference>
<dbReference type="InterPro" id="IPR011990">
    <property type="entry name" value="TPR-like_helical_dom_sf"/>
</dbReference>
<evidence type="ECO:0000256" key="2">
    <source>
        <dbReference type="ARBA" id="ARBA00022670"/>
    </source>
</evidence>
<dbReference type="Proteomes" id="UP000192042">
    <property type="component" value="Chromosome I"/>
</dbReference>